<dbReference type="InterPro" id="IPR036663">
    <property type="entry name" value="Fumarylacetoacetase_C_sf"/>
</dbReference>
<keyword evidence="6" id="KW-1185">Reference proteome</keyword>
<proteinExistence type="predicted"/>
<evidence type="ECO:0000313" key="3">
    <source>
        <dbReference type="EMBL" id="PLR83264.1"/>
    </source>
</evidence>
<sequence length="262" mass="28408">MINAEYKDIAKYLEAAETDKREVEKVTARLKPDLTVEEGYLVQEEIVNIKLEQGKRIIGPKMGLTSEAKMKQMNVNEPIYGYVFDYMLIDNGGKVRLNELIHPKVEAEIAFMIGEDIEGPGVTGADVLAKTDYVIPALEIIDSRYENFNFTLPDVIADNASTSRVVFGTSPKKPGQFELDLVGAVLSINGELKELGAGAAVLGHPAESIAMLANMLSRKGEKVRKGDVILSGAITGAVMLQNGDVVSGKFDGLGEVSFTVIE</sequence>
<dbReference type="EMBL" id="PGVD01000030">
    <property type="protein sequence ID" value="PLR96689.1"/>
    <property type="molecule type" value="Genomic_DNA"/>
</dbReference>
<gene>
    <name evidence="3" type="ORF">CU635_09420</name>
    <name evidence="4" type="ORF">CVD25_11745</name>
</gene>
<dbReference type="OrthoDB" id="9792137at2"/>
<dbReference type="AlphaFoldDB" id="A0A2N5GMN3"/>
<dbReference type="GO" id="GO:0005737">
    <property type="term" value="C:cytoplasm"/>
    <property type="evidence" value="ECO:0007669"/>
    <property type="project" value="TreeGrafter"/>
</dbReference>
<evidence type="ECO:0000313" key="6">
    <source>
        <dbReference type="Proteomes" id="UP000235114"/>
    </source>
</evidence>
<reference evidence="3 5" key="1">
    <citation type="submission" date="2017-11" db="EMBL/GenBank/DDBJ databases">
        <title>Comparitive Functional Genomics of Dry Heat Resistant strains isolated from the Viking Spacecraft.</title>
        <authorList>
            <person name="Seuylemezian A."/>
            <person name="Cooper K."/>
            <person name="Vaishampayan P."/>
        </authorList>
    </citation>
    <scope>NUCLEOTIDE SEQUENCE [LARGE SCALE GENOMIC DNA]</scope>
    <source>
        <strain evidence="3 5">M4.6</strain>
    </source>
</reference>
<dbReference type="PANTHER" id="PTHR30143">
    <property type="entry name" value="ACID HYDRATASE"/>
    <property type="match status" value="1"/>
</dbReference>
<name>A0A2N5GMN3_9BACI</name>
<evidence type="ECO:0000259" key="2">
    <source>
        <dbReference type="Pfam" id="PF01557"/>
    </source>
</evidence>
<dbReference type="Proteomes" id="UP000235114">
    <property type="component" value="Unassembled WGS sequence"/>
</dbReference>
<keyword evidence="1" id="KW-0456">Lyase</keyword>
<dbReference type="Proteomes" id="UP000234951">
    <property type="component" value="Unassembled WGS sequence"/>
</dbReference>
<dbReference type="GO" id="GO:0008684">
    <property type="term" value="F:2-oxopent-4-enoate hydratase activity"/>
    <property type="evidence" value="ECO:0007669"/>
    <property type="project" value="TreeGrafter"/>
</dbReference>
<dbReference type="InterPro" id="IPR011234">
    <property type="entry name" value="Fumarylacetoacetase-like_C"/>
</dbReference>
<dbReference type="SUPFAM" id="SSF56529">
    <property type="entry name" value="FAH"/>
    <property type="match status" value="1"/>
</dbReference>
<dbReference type="PANTHER" id="PTHR30143:SF0">
    <property type="entry name" value="2-KETO-4-PENTENOATE HYDRATASE"/>
    <property type="match status" value="1"/>
</dbReference>
<dbReference type="EMBL" id="PGVA01000022">
    <property type="protein sequence ID" value="PLR83264.1"/>
    <property type="molecule type" value="Genomic_DNA"/>
</dbReference>
<dbReference type="InterPro" id="IPR050772">
    <property type="entry name" value="Hydratase-Decarb/MhpD_sf"/>
</dbReference>
<accession>A0A2N5GMN3</accession>
<feature type="domain" description="Fumarylacetoacetase-like C-terminal" evidence="2">
    <location>
        <begin position="76"/>
        <end position="260"/>
    </location>
</feature>
<dbReference type="Pfam" id="PF01557">
    <property type="entry name" value="FAA_hydrolase"/>
    <property type="match status" value="1"/>
</dbReference>
<evidence type="ECO:0000313" key="5">
    <source>
        <dbReference type="Proteomes" id="UP000234951"/>
    </source>
</evidence>
<organism evidence="3 5">
    <name type="scientific">Bacillus canaveralius</name>
    <dbReference type="NCBI Taxonomy" id="1403243"/>
    <lineage>
        <taxon>Bacteria</taxon>
        <taxon>Bacillati</taxon>
        <taxon>Bacillota</taxon>
        <taxon>Bacilli</taxon>
        <taxon>Bacillales</taxon>
        <taxon>Bacillaceae</taxon>
        <taxon>Bacillus</taxon>
    </lineage>
</organism>
<dbReference type="RefSeq" id="WP_101577116.1">
    <property type="nucleotide sequence ID" value="NZ_PGVA01000022.1"/>
</dbReference>
<evidence type="ECO:0000313" key="4">
    <source>
        <dbReference type="EMBL" id="PLR96689.1"/>
    </source>
</evidence>
<dbReference type="Gene3D" id="3.90.850.10">
    <property type="entry name" value="Fumarylacetoacetase-like, C-terminal domain"/>
    <property type="match status" value="1"/>
</dbReference>
<comment type="caution">
    <text evidence="3">The sequence shown here is derived from an EMBL/GenBank/DDBJ whole genome shotgun (WGS) entry which is preliminary data.</text>
</comment>
<protein>
    <submittedName>
        <fullName evidence="3">4-oxalocrotonate decarboxylase</fullName>
    </submittedName>
</protein>
<evidence type="ECO:0000256" key="1">
    <source>
        <dbReference type="ARBA" id="ARBA00023239"/>
    </source>
</evidence>
<reference evidence="4 6" key="2">
    <citation type="submission" date="2017-12" db="EMBL/GenBank/DDBJ databases">
        <title>Comparative Functional Genomics of Dry Heat Resistant strains isolated from the Viking Spacecraft.</title>
        <authorList>
            <person name="Seuylemezian A."/>
            <person name="Cooper K."/>
            <person name="Vaishampayan P."/>
        </authorList>
    </citation>
    <scope>NUCLEOTIDE SEQUENCE [LARGE SCALE GENOMIC DNA]</scope>
    <source>
        <strain evidence="4 6">ATCC 29669</strain>
    </source>
</reference>